<evidence type="ECO:0000259" key="1">
    <source>
        <dbReference type="Pfam" id="PF00583"/>
    </source>
</evidence>
<dbReference type="EMBL" id="CAJNNW010033154">
    <property type="protein sequence ID" value="CAE8717411.1"/>
    <property type="molecule type" value="Genomic_DNA"/>
</dbReference>
<dbReference type="InterPro" id="IPR000182">
    <property type="entry name" value="GNAT_dom"/>
</dbReference>
<dbReference type="SUPFAM" id="SSF55729">
    <property type="entry name" value="Acyl-CoA N-acyltransferases (Nat)"/>
    <property type="match status" value="1"/>
</dbReference>
<dbReference type="Gene3D" id="3.40.630.30">
    <property type="match status" value="1"/>
</dbReference>
<accession>A0A813KXM6</accession>
<gene>
    <name evidence="2" type="ORF">PGLA2088_LOCUS39521</name>
</gene>
<dbReference type="Proteomes" id="UP000626109">
    <property type="component" value="Unassembled WGS sequence"/>
</dbReference>
<dbReference type="CDD" id="cd04301">
    <property type="entry name" value="NAT_SF"/>
    <property type="match status" value="1"/>
</dbReference>
<proteinExistence type="predicted"/>
<evidence type="ECO:0000313" key="3">
    <source>
        <dbReference type="Proteomes" id="UP000626109"/>
    </source>
</evidence>
<dbReference type="GO" id="GO:0016747">
    <property type="term" value="F:acyltransferase activity, transferring groups other than amino-acyl groups"/>
    <property type="evidence" value="ECO:0007669"/>
    <property type="project" value="InterPro"/>
</dbReference>
<comment type="caution">
    <text evidence="2">The sequence shown here is derived from an EMBL/GenBank/DDBJ whole genome shotgun (WGS) entry which is preliminary data.</text>
</comment>
<organism evidence="2 3">
    <name type="scientific">Polarella glacialis</name>
    <name type="common">Dinoflagellate</name>
    <dbReference type="NCBI Taxonomy" id="89957"/>
    <lineage>
        <taxon>Eukaryota</taxon>
        <taxon>Sar</taxon>
        <taxon>Alveolata</taxon>
        <taxon>Dinophyceae</taxon>
        <taxon>Suessiales</taxon>
        <taxon>Suessiaceae</taxon>
        <taxon>Polarella</taxon>
    </lineage>
</organism>
<feature type="non-terminal residue" evidence="2">
    <location>
        <position position="220"/>
    </location>
</feature>
<dbReference type="Pfam" id="PF00583">
    <property type="entry name" value="Acetyltransf_1"/>
    <property type="match status" value="1"/>
</dbReference>
<dbReference type="InterPro" id="IPR016181">
    <property type="entry name" value="Acyl_CoA_acyltransferase"/>
</dbReference>
<feature type="non-terminal residue" evidence="2">
    <location>
        <position position="1"/>
    </location>
</feature>
<sequence length="220" mass="24835">VILADGQEMIQDLSLLSLETERPKQEPTDASSSLQLVKLEAAIPEELDLESLSELLIECFMRVLEPRLLPDFLGPLAWARLKPSIRKPAGRQFEGHSIALMLTEPGRQGAPSAPVAFCELILMPCDGRRRIQHRAIVRRTRTTFSRSDDLQEALSMLLDEDMEDAAPYLVNFCVSPQWQRRGIGRQLLRLAEQVVQNVWMADCIYLHSDENEAATGFYSS</sequence>
<feature type="domain" description="N-acetyltransferase" evidence="1">
    <location>
        <begin position="167"/>
        <end position="218"/>
    </location>
</feature>
<reference evidence="2" key="1">
    <citation type="submission" date="2021-02" db="EMBL/GenBank/DDBJ databases">
        <authorList>
            <person name="Dougan E. K."/>
            <person name="Rhodes N."/>
            <person name="Thang M."/>
            <person name="Chan C."/>
        </authorList>
    </citation>
    <scope>NUCLEOTIDE SEQUENCE</scope>
</reference>
<name>A0A813KXM6_POLGL</name>
<protein>
    <recommendedName>
        <fullName evidence="1">N-acetyltransferase domain-containing protein</fullName>
    </recommendedName>
</protein>
<evidence type="ECO:0000313" key="2">
    <source>
        <dbReference type="EMBL" id="CAE8717411.1"/>
    </source>
</evidence>
<dbReference type="AlphaFoldDB" id="A0A813KXM6"/>